<organism evidence="2 3">
    <name type="scientific">Helcobacillus massiliensis</name>
    <dbReference type="NCBI Taxonomy" id="521392"/>
    <lineage>
        <taxon>Bacteria</taxon>
        <taxon>Bacillati</taxon>
        <taxon>Actinomycetota</taxon>
        <taxon>Actinomycetes</taxon>
        <taxon>Micrococcales</taxon>
        <taxon>Dermabacteraceae</taxon>
        <taxon>Helcobacillus</taxon>
    </lineage>
</organism>
<accession>A0A839QV40</accession>
<sequence>MRGARLLILSPAFHDYDRAFSAAFEQLGYQVMVHLYDHNATVAAKARTKLLHELPERLGRDTTEQRTRAITDSAIRALRSVKPQAVLVIKGDVLADDVWSELDAMGIPRALWLYDELRRTRWDRSALAGIPFVASYSAHDTDELREAGMNAHHVPLGFDHLMQVRPAGTRTGEFTFIGARYPNRETVMTRLADAGIPVRVYGRDWSKDPRDVLRTWGSSRPALPWGRDLRRADAYQVMRDGAATLNIHGDQDGFTMRTFEACGVGAVQIIDRADVEGLYEPGRELLVASSADEAVDQAQRIVTDPSWARTIREAGKRRTLAEHTLVHRAEQLAAAFTC</sequence>
<proteinExistence type="predicted"/>
<name>A0A839QV40_9MICO</name>
<dbReference type="InterPro" id="IPR055259">
    <property type="entry name" value="YkvP/CgeB_Glyco_trans-like"/>
</dbReference>
<evidence type="ECO:0000313" key="3">
    <source>
        <dbReference type="Proteomes" id="UP000568050"/>
    </source>
</evidence>
<dbReference type="Pfam" id="PF13524">
    <property type="entry name" value="Glyco_trans_1_2"/>
    <property type="match status" value="1"/>
</dbReference>
<feature type="domain" description="Spore protein YkvP/CgeB glycosyl transferase-like" evidence="1">
    <location>
        <begin position="189"/>
        <end position="333"/>
    </location>
</feature>
<reference evidence="2 3" key="1">
    <citation type="submission" date="2020-08" db="EMBL/GenBank/DDBJ databases">
        <title>Sequencing the genomes of 1000 actinobacteria strains.</title>
        <authorList>
            <person name="Klenk H.-P."/>
        </authorList>
    </citation>
    <scope>NUCLEOTIDE SEQUENCE [LARGE SCALE GENOMIC DNA]</scope>
    <source>
        <strain evidence="2 3">DSM 23040</strain>
    </source>
</reference>
<keyword evidence="3" id="KW-1185">Reference proteome</keyword>
<dbReference type="Proteomes" id="UP000568050">
    <property type="component" value="Unassembled WGS sequence"/>
</dbReference>
<protein>
    <submittedName>
        <fullName evidence="2">Spore maturation protein CgeB</fullName>
    </submittedName>
</protein>
<evidence type="ECO:0000313" key="2">
    <source>
        <dbReference type="EMBL" id="MBB3023508.1"/>
    </source>
</evidence>
<evidence type="ECO:0000259" key="1">
    <source>
        <dbReference type="Pfam" id="PF13524"/>
    </source>
</evidence>
<dbReference type="RefSeq" id="WP_183376746.1">
    <property type="nucleotide sequence ID" value="NZ_CBCSFZ010000011.1"/>
</dbReference>
<gene>
    <name evidence="2" type="ORF">FHX50_001805</name>
</gene>
<comment type="caution">
    <text evidence="2">The sequence shown here is derived from an EMBL/GenBank/DDBJ whole genome shotgun (WGS) entry which is preliminary data.</text>
</comment>
<dbReference type="EMBL" id="JACHWP010000006">
    <property type="protein sequence ID" value="MBB3023508.1"/>
    <property type="molecule type" value="Genomic_DNA"/>
</dbReference>
<dbReference type="AlphaFoldDB" id="A0A839QV40"/>